<organism evidence="2 3">
    <name type="scientific">Sulfobacillus thermotolerans</name>
    <dbReference type="NCBI Taxonomy" id="338644"/>
    <lineage>
        <taxon>Bacteria</taxon>
        <taxon>Bacillati</taxon>
        <taxon>Bacillota</taxon>
        <taxon>Clostridia</taxon>
        <taxon>Eubacteriales</taxon>
        <taxon>Clostridiales Family XVII. Incertae Sedis</taxon>
        <taxon>Sulfobacillus</taxon>
    </lineage>
</organism>
<keyword evidence="3" id="KW-1185">Reference proteome</keyword>
<accession>A0ABM6RNU1</accession>
<evidence type="ECO:0000259" key="1">
    <source>
        <dbReference type="Pfam" id="PF12728"/>
    </source>
</evidence>
<dbReference type="InterPro" id="IPR041657">
    <property type="entry name" value="HTH_17"/>
</dbReference>
<dbReference type="Gene3D" id="3.90.105.50">
    <property type="match status" value="1"/>
</dbReference>
<proteinExistence type="predicted"/>
<dbReference type="Proteomes" id="UP000325292">
    <property type="component" value="Chromosome"/>
</dbReference>
<evidence type="ECO:0000313" key="2">
    <source>
        <dbReference type="EMBL" id="AUW93046.1"/>
    </source>
</evidence>
<dbReference type="EMBL" id="CP019454">
    <property type="protein sequence ID" value="AUW93046.1"/>
    <property type="molecule type" value="Genomic_DNA"/>
</dbReference>
<gene>
    <name evidence="2" type="ORF">BXT84_03015</name>
</gene>
<dbReference type="NCBIfam" id="TIGR01764">
    <property type="entry name" value="excise"/>
    <property type="match status" value="1"/>
</dbReference>
<sequence>MNTYPVLLTAQEAADILRVSRWRIYDLIAQNVIPAVRLGRQVRIPRDKLWELIQAQRQAM</sequence>
<dbReference type="Pfam" id="PF12728">
    <property type="entry name" value="HTH_17"/>
    <property type="match status" value="1"/>
</dbReference>
<feature type="domain" description="Helix-turn-helix" evidence="1">
    <location>
        <begin position="7"/>
        <end position="57"/>
    </location>
</feature>
<dbReference type="InterPro" id="IPR009061">
    <property type="entry name" value="DNA-bd_dom_put_sf"/>
</dbReference>
<evidence type="ECO:0000313" key="3">
    <source>
        <dbReference type="Proteomes" id="UP000325292"/>
    </source>
</evidence>
<protein>
    <submittedName>
        <fullName evidence="2">Excisionase</fullName>
    </submittedName>
</protein>
<dbReference type="SUPFAM" id="SSF46955">
    <property type="entry name" value="Putative DNA-binding domain"/>
    <property type="match status" value="1"/>
</dbReference>
<name>A0ABM6RNU1_9FIRM</name>
<reference evidence="2 3" key="1">
    <citation type="journal article" date="2019" name="Sci. Rep.">
        <title>Sulfobacillus thermotolerans: new insights into resistance and metabolic capacities of acidophilic chemolithotrophs.</title>
        <authorList>
            <person name="Panyushkina A.E."/>
            <person name="Babenko V.V."/>
            <person name="Nikitina A.S."/>
            <person name="Selezneva O.V."/>
            <person name="Tsaplina I.A."/>
            <person name="Letarova M.A."/>
            <person name="Kostryukova E.S."/>
            <person name="Letarov A.V."/>
        </authorList>
    </citation>
    <scope>NUCLEOTIDE SEQUENCE [LARGE SCALE GENOMIC DNA]</scope>
    <source>
        <strain evidence="2 3">Kr1</strain>
    </source>
</reference>
<dbReference type="InterPro" id="IPR010093">
    <property type="entry name" value="SinI_DNA-bd"/>
</dbReference>
<dbReference type="InterPro" id="IPR038148">
    <property type="entry name" value="Tn1545/Tn916_Xis"/>
</dbReference>